<name>A0A229RG69_AMYAL</name>
<dbReference type="Pfam" id="PF20062">
    <property type="entry name" value="DUF6461"/>
    <property type="match status" value="1"/>
</dbReference>
<accession>A0A229RG69</accession>
<sequence length="715" mass="75924">MEVPAGPADALVPVLTELIPLLRKRIPQDPAAALGRLGTPETKPDVFGLEAGRWAGVSPGESLVASRLRSLGDSVSERLLGALELTLDELAVVIPDEVAAAVPGPDATPKTFGIGMAGGQNAATVAAVRLLDQLRPGISELVVALVADLAGYEAVSSLLAAAPELTGEKELAAEHGAAHLALAVAVALPVLRRAEGPLVAGTSAAVVGVALGAVAALLSEIPMPPAYADALSEKRRAEYVLPIWASCSAEVREHRFTLAERSVVGEPDFSGNGLAVAVPGGVAVRTGIGEGRMDVSMRILDGPPDETNVDAWDEVVEISWQAERGDATLGEGSSSRSRTPPWPGGFRVRVHAIGRDGDERERYEIMLWQALPGPDVVHKRGDRLGYVVRGEPVPDIEPPPEAAYRWIDESALGDAATVTVVKGASLAEVLRGFGADPAEPESAEELSQDFGLDPWVSVLAVEGGVLAIEFNGYQGSQSSTLRPLSQAGRVASLFWNIDAMTTLSFADNGTVFASFELGCAEEIEDPEVNEALSGLDFGGYRDKLEKGLVAIERYCGYRLRQDDVRRMSEENVAYRILPRLPDLYAEARNPDGSRAFPGGGPLGVETDRLAFVPEETLRELAWRAASAVAEHTCTAEDPVIAAVLAQRRLSPEAEFLARRSQLHADREHAWLWQAIHNATNPDPLAAAINSLSAARYASGQAGEQLLEHARQVVRQ</sequence>
<dbReference type="Proteomes" id="UP000215563">
    <property type="component" value="Unassembled WGS sequence"/>
</dbReference>
<protein>
    <submittedName>
        <fullName evidence="1">Uncharacterized protein</fullName>
    </submittedName>
</protein>
<gene>
    <name evidence="1" type="ORF">CFP75_30110</name>
</gene>
<evidence type="ECO:0000313" key="2">
    <source>
        <dbReference type="Proteomes" id="UP000215563"/>
    </source>
</evidence>
<dbReference type="RefSeq" id="WP_020635562.1">
    <property type="nucleotide sequence ID" value="NZ_KB913032.1"/>
</dbReference>
<reference evidence="1 2" key="1">
    <citation type="submission" date="2017-07" db="EMBL/GenBank/DDBJ databases">
        <title>Amycolatopsis alba DSM 44262 Genome sequencing and assembly.</title>
        <authorList>
            <person name="Kaur N."/>
            <person name="Mayilraj S."/>
        </authorList>
    </citation>
    <scope>NUCLEOTIDE SEQUENCE [LARGE SCALE GENOMIC DNA]</scope>
    <source>
        <strain evidence="1 2">DSM 44262</strain>
    </source>
</reference>
<comment type="caution">
    <text evidence="1">The sequence shown here is derived from an EMBL/GenBank/DDBJ whole genome shotgun (WGS) entry which is preliminary data.</text>
</comment>
<dbReference type="InterPro" id="IPR045592">
    <property type="entry name" value="DUF6461"/>
</dbReference>
<evidence type="ECO:0000313" key="1">
    <source>
        <dbReference type="EMBL" id="OXM45647.1"/>
    </source>
</evidence>
<dbReference type="AlphaFoldDB" id="A0A229RG69"/>
<keyword evidence="2" id="KW-1185">Reference proteome</keyword>
<proteinExistence type="predicted"/>
<dbReference type="EMBL" id="NMQU01000100">
    <property type="protein sequence ID" value="OXM45647.1"/>
    <property type="molecule type" value="Genomic_DNA"/>
</dbReference>
<organism evidence="1 2">
    <name type="scientific">Amycolatopsis alba DSM 44262</name>
    <dbReference type="NCBI Taxonomy" id="1125972"/>
    <lineage>
        <taxon>Bacteria</taxon>
        <taxon>Bacillati</taxon>
        <taxon>Actinomycetota</taxon>
        <taxon>Actinomycetes</taxon>
        <taxon>Pseudonocardiales</taxon>
        <taxon>Pseudonocardiaceae</taxon>
        <taxon>Amycolatopsis</taxon>
    </lineage>
</organism>